<evidence type="ECO:0000313" key="1">
    <source>
        <dbReference type="EMBL" id="MPM68935.1"/>
    </source>
</evidence>
<name>A0A645BUL0_9ZZZZ</name>
<protein>
    <submittedName>
        <fullName evidence="1">Uncharacterized protein</fullName>
    </submittedName>
</protein>
<reference evidence="1" key="1">
    <citation type="submission" date="2019-08" db="EMBL/GenBank/DDBJ databases">
        <authorList>
            <person name="Kucharzyk K."/>
            <person name="Murdoch R.W."/>
            <person name="Higgins S."/>
            <person name="Loffler F."/>
        </authorList>
    </citation>
    <scope>NUCLEOTIDE SEQUENCE</scope>
</reference>
<comment type="caution">
    <text evidence="1">The sequence shown here is derived from an EMBL/GenBank/DDBJ whole genome shotgun (WGS) entry which is preliminary data.</text>
</comment>
<dbReference type="EMBL" id="VSSQ01022552">
    <property type="protein sequence ID" value="MPM68935.1"/>
    <property type="molecule type" value="Genomic_DNA"/>
</dbReference>
<accession>A0A645BUL0</accession>
<proteinExistence type="predicted"/>
<dbReference type="AlphaFoldDB" id="A0A645BUL0"/>
<sequence length="84" mass="8937">MLDRHILVLHFGRGFFGCLQRAVHRGGNINFVGVAAGAGHPLQLDDLCAGGTGELLAADAHFFEQLGDQPLAVLTQCPKQMALL</sequence>
<gene>
    <name evidence="1" type="ORF">SDC9_115872</name>
</gene>
<organism evidence="1">
    <name type="scientific">bioreactor metagenome</name>
    <dbReference type="NCBI Taxonomy" id="1076179"/>
    <lineage>
        <taxon>unclassified sequences</taxon>
        <taxon>metagenomes</taxon>
        <taxon>ecological metagenomes</taxon>
    </lineage>
</organism>